<dbReference type="RefSeq" id="WP_151419287.1">
    <property type="nucleotide sequence ID" value="NZ_VMRG01000001.1"/>
</dbReference>
<dbReference type="SUPFAM" id="SSF53756">
    <property type="entry name" value="UDP-Glycosyltransferase/glycogen phosphorylase"/>
    <property type="match status" value="1"/>
</dbReference>
<keyword evidence="2" id="KW-0808">Transferase</keyword>
<evidence type="ECO:0000313" key="3">
    <source>
        <dbReference type="Proteomes" id="UP000327458"/>
    </source>
</evidence>
<gene>
    <name evidence="2" type="ORF">FP507_03800</name>
</gene>
<sequence length="392" mass="44160">MKKTFIILCSEYPPFMGGIALWAENLQKTLSASGYEAVVLTNRSISHQKQGVRSTRLVRYIKGHDWQKLHWLYRLPSLLKYMLTRKELVLVAATWNDIEVIHRLKGIFRFKIFCASHGTDITKHIYPRKPKLIAKINQVYSSVDLFMPVSRSLDTIARNMLPKLTCPTLVLGCNIFTDIFIPEYDTEKKLTVRQQLGIGIAPNRPLLITVGRMMAVKGFRHVLMALPELKKSYPNITYMIVSNRNEPESLLLDSLIKELHLENNVIIHPTVQNEKLPQLLQAADLFVLTSEPVYCPFFQEEGLPRVIPEASACELPVIVSTTGGLPEGVVDGETGFIVPNGDQAALKTAILTLLGNRTKALEMGRKGREHVLRNFSDASMTAKILAMAEKEL</sequence>
<reference evidence="2 3" key="1">
    <citation type="submission" date="2019-07" db="EMBL/GenBank/DDBJ databases">
        <title>Draft genome Sequence of Chlorobium phaeovibrioides sp. strain PhvTcv-s14, from the Phylum Chlorobi.</title>
        <authorList>
            <person name="Babenko V."/>
            <person name="Boldyreva D."/>
            <person name="Kanygina A."/>
            <person name="Selezneva O."/>
            <person name="Akopiyan T."/>
            <person name="Lunina O."/>
        </authorList>
    </citation>
    <scope>NUCLEOTIDE SEQUENCE [LARGE SCALE GENOMIC DNA]</scope>
    <source>
        <strain evidence="2 3">GrTcv12</strain>
    </source>
</reference>
<dbReference type="GO" id="GO:0016757">
    <property type="term" value="F:glycosyltransferase activity"/>
    <property type="evidence" value="ECO:0007669"/>
    <property type="project" value="InterPro"/>
</dbReference>
<dbReference type="CDD" id="cd03801">
    <property type="entry name" value="GT4_PimA-like"/>
    <property type="match status" value="1"/>
</dbReference>
<dbReference type="Proteomes" id="UP000327458">
    <property type="component" value="Unassembled WGS sequence"/>
</dbReference>
<dbReference type="InterPro" id="IPR001296">
    <property type="entry name" value="Glyco_trans_1"/>
</dbReference>
<organism evidence="2 3">
    <name type="scientific">Chlorobium phaeovibrioides</name>
    <dbReference type="NCBI Taxonomy" id="1094"/>
    <lineage>
        <taxon>Bacteria</taxon>
        <taxon>Pseudomonadati</taxon>
        <taxon>Chlorobiota</taxon>
        <taxon>Chlorobiia</taxon>
        <taxon>Chlorobiales</taxon>
        <taxon>Chlorobiaceae</taxon>
        <taxon>Chlorobium/Pelodictyon group</taxon>
        <taxon>Chlorobium</taxon>
    </lineage>
</organism>
<evidence type="ECO:0000313" key="2">
    <source>
        <dbReference type="EMBL" id="KAA6232313.1"/>
    </source>
</evidence>
<feature type="domain" description="Glycosyl transferase family 1" evidence="1">
    <location>
        <begin position="199"/>
        <end position="369"/>
    </location>
</feature>
<proteinExistence type="predicted"/>
<dbReference type="Pfam" id="PF00534">
    <property type="entry name" value="Glycos_transf_1"/>
    <property type="match status" value="1"/>
</dbReference>
<dbReference type="PANTHER" id="PTHR12526">
    <property type="entry name" value="GLYCOSYLTRANSFERASE"/>
    <property type="match status" value="1"/>
</dbReference>
<dbReference type="AlphaFoldDB" id="A0A5M8IA29"/>
<name>A0A5M8IA29_CHLPH</name>
<protein>
    <submittedName>
        <fullName evidence="2">Glycosyltransferase family 4 protein</fullName>
    </submittedName>
</protein>
<dbReference type="Gene3D" id="3.40.50.2000">
    <property type="entry name" value="Glycogen Phosphorylase B"/>
    <property type="match status" value="2"/>
</dbReference>
<accession>A0A5M8IA29</accession>
<comment type="caution">
    <text evidence="2">The sequence shown here is derived from an EMBL/GenBank/DDBJ whole genome shotgun (WGS) entry which is preliminary data.</text>
</comment>
<evidence type="ECO:0000259" key="1">
    <source>
        <dbReference type="Pfam" id="PF00534"/>
    </source>
</evidence>
<dbReference type="EMBL" id="VMRG01000001">
    <property type="protein sequence ID" value="KAA6232313.1"/>
    <property type="molecule type" value="Genomic_DNA"/>
</dbReference>